<dbReference type="InterPro" id="IPR056843">
    <property type="entry name" value="THADA-like_TPR"/>
</dbReference>
<feature type="region of interest" description="Disordered" evidence="3">
    <location>
        <begin position="1399"/>
        <end position="1435"/>
    </location>
</feature>
<keyword evidence="8" id="KW-1185">Reference proteome</keyword>
<feature type="region of interest" description="Disordered" evidence="3">
    <location>
        <begin position="1241"/>
        <end position="1283"/>
    </location>
</feature>
<feature type="compositionally biased region" description="Polar residues" evidence="3">
    <location>
        <begin position="2013"/>
        <end position="2024"/>
    </location>
</feature>
<comment type="similarity">
    <text evidence="1">Belongs to the THADA family.</text>
</comment>
<name>D7FZE0_ECTSI</name>
<dbReference type="EMBL" id="FN649760">
    <property type="protein sequence ID" value="CBJ32757.1"/>
    <property type="molecule type" value="Genomic_DNA"/>
</dbReference>
<evidence type="ECO:0000313" key="8">
    <source>
        <dbReference type="Proteomes" id="UP000002630"/>
    </source>
</evidence>
<feature type="region of interest" description="Disordered" evidence="3">
    <location>
        <begin position="2013"/>
        <end position="2041"/>
    </location>
</feature>
<keyword evidence="2" id="KW-0819">tRNA processing</keyword>
<evidence type="ECO:0000313" key="7">
    <source>
        <dbReference type="EMBL" id="CBJ32757.1"/>
    </source>
</evidence>
<evidence type="ECO:0000259" key="4">
    <source>
        <dbReference type="Pfam" id="PF10350"/>
    </source>
</evidence>
<feature type="region of interest" description="Disordered" evidence="3">
    <location>
        <begin position="2418"/>
        <end position="2460"/>
    </location>
</feature>
<evidence type="ECO:0000256" key="3">
    <source>
        <dbReference type="SAM" id="MobiDB-lite"/>
    </source>
</evidence>
<feature type="domain" description="tRNA (32-2'-O)-methyltransferase regulator THADA-like C-terminal TPR repeats region" evidence="6">
    <location>
        <begin position="1728"/>
        <end position="1841"/>
    </location>
</feature>
<dbReference type="Pfam" id="PF25150">
    <property type="entry name" value="TPR_Trm732"/>
    <property type="match status" value="1"/>
</dbReference>
<feature type="compositionally biased region" description="Low complexity" evidence="3">
    <location>
        <begin position="1241"/>
        <end position="1253"/>
    </location>
</feature>
<dbReference type="InterPro" id="IPR056842">
    <property type="entry name" value="THADA-like_TPR_C"/>
</dbReference>
<dbReference type="InterPro" id="IPR016024">
    <property type="entry name" value="ARM-type_fold"/>
</dbReference>
<feature type="compositionally biased region" description="Low complexity" evidence="3">
    <location>
        <begin position="370"/>
        <end position="390"/>
    </location>
</feature>
<feature type="compositionally biased region" description="Basic and acidic residues" evidence="3">
    <location>
        <begin position="1400"/>
        <end position="1411"/>
    </location>
</feature>
<proteinExistence type="inferred from homology"/>
<dbReference type="PANTHER" id="PTHR14387">
    <property type="entry name" value="THADA/DEATH RECEPTOR INTERACTING PROTEIN"/>
    <property type="match status" value="1"/>
</dbReference>
<dbReference type="InParanoid" id="D7FZE0"/>
<evidence type="ECO:0000256" key="1">
    <source>
        <dbReference type="ARBA" id="ARBA00010409"/>
    </source>
</evidence>
<feature type="compositionally biased region" description="Basic residues" evidence="3">
    <location>
        <begin position="1260"/>
        <end position="1269"/>
    </location>
</feature>
<accession>D7FZE0</accession>
<feature type="compositionally biased region" description="Pro residues" evidence="3">
    <location>
        <begin position="391"/>
        <end position="401"/>
    </location>
</feature>
<evidence type="ECO:0000259" key="5">
    <source>
        <dbReference type="Pfam" id="PF25150"/>
    </source>
</evidence>
<feature type="domain" description="tRNA (32-2'-O)-methyltransferase regulator THADA-like TPR repeats region" evidence="5">
    <location>
        <begin position="733"/>
        <end position="1017"/>
    </location>
</feature>
<dbReference type="GO" id="GO:0030488">
    <property type="term" value="P:tRNA methylation"/>
    <property type="evidence" value="ECO:0007669"/>
    <property type="project" value="TreeGrafter"/>
</dbReference>
<evidence type="ECO:0000259" key="6">
    <source>
        <dbReference type="Pfam" id="PF25151"/>
    </source>
</evidence>
<feature type="compositionally biased region" description="Basic and acidic residues" evidence="3">
    <location>
        <begin position="1649"/>
        <end position="1661"/>
    </location>
</feature>
<feature type="compositionally biased region" description="Low complexity" evidence="3">
    <location>
        <begin position="2418"/>
        <end position="2429"/>
    </location>
</feature>
<dbReference type="STRING" id="2880.D7FZE0"/>
<dbReference type="InterPro" id="IPR051954">
    <property type="entry name" value="tRNA_methyltransferase_THADA"/>
</dbReference>
<dbReference type="eggNOG" id="KOG1810">
    <property type="taxonomic scope" value="Eukaryota"/>
</dbReference>
<feature type="region of interest" description="Disordered" evidence="3">
    <location>
        <begin position="931"/>
        <end position="976"/>
    </location>
</feature>
<organism evidence="7 8">
    <name type="scientific">Ectocarpus siliculosus</name>
    <name type="common">Brown alga</name>
    <name type="synonym">Conferva siliculosa</name>
    <dbReference type="NCBI Taxonomy" id="2880"/>
    <lineage>
        <taxon>Eukaryota</taxon>
        <taxon>Sar</taxon>
        <taxon>Stramenopiles</taxon>
        <taxon>Ochrophyta</taxon>
        <taxon>PX clade</taxon>
        <taxon>Phaeophyceae</taxon>
        <taxon>Ectocarpales</taxon>
        <taxon>Ectocarpaceae</taxon>
        <taxon>Ectocarpus</taxon>
    </lineage>
</organism>
<feature type="region of interest" description="Disordered" evidence="3">
    <location>
        <begin position="2199"/>
        <end position="2219"/>
    </location>
</feature>
<dbReference type="PANTHER" id="PTHR14387:SF0">
    <property type="entry name" value="DUF2428 DOMAIN-CONTAINING PROTEIN"/>
    <property type="match status" value="1"/>
</dbReference>
<dbReference type="InterPro" id="IPR019442">
    <property type="entry name" value="THADA/TRM732_DUF2428"/>
</dbReference>
<dbReference type="OrthoDB" id="73997at2759"/>
<feature type="compositionally biased region" description="Basic residues" evidence="3">
    <location>
        <begin position="936"/>
        <end position="945"/>
    </location>
</feature>
<dbReference type="SUPFAM" id="SSF48371">
    <property type="entry name" value="ARM repeat"/>
    <property type="match status" value="1"/>
</dbReference>
<dbReference type="Pfam" id="PF10350">
    <property type="entry name" value="DUF2428"/>
    <property type="match status" value="2"/>
</dbReference>
<dbReference type="Pfam" id="PF25151">
    <property type="entry name" value="TPR_Trm732_C"/>
    <property type="match status" value="2"/>
</dbReference>
<dbReference type="Proteomes" id="UP000002630">
    <property type="component" value="Unassembled WGS sequence"/>
</dbReference>
<feature type="domain" description="DUF2428" evidence="4">
    <location>
        <begin position="1417"/>
        <end position="1593"/>
    </location>
</feature>
<evidence type="ECO:0000256" key="2">
    <source>
        <dbReference type="ARBA" id="ARBA00022694"/>
    </source>
</evidence>
<protein>
    <recommendedName>
        <fullName evidence="9">DUF2428 domain-containing protein</fullName>
    </recommendedName>
</protein>
<feature type="region of interest" description="Disordered" evidence="3">
    <location>
        <begin position="1317"/>
        <end position="1362"/>
    </location>
</feature>
<feature type="region of interest" description="Disordered" evidence="3">
    <location>
        <begin position="1647"/>
        <end position="1679"/>
    </location>
</feature>
<feature type="region of interest" description="Disordered" evidence="3">
    <location>
        <begin position="370"/>
        <end position="409"/>
    </location>
</feature>
<evidence type="ECO:0008006" key="9">
    <source>
        <dbReference type="Google" id="ProtNLM"/>
    </source>
</evidence>
<sequence length="2767" mass="289193">MVRKKMKRVADAVPPDNQDASGLTGTVCSWLKDLDLVGHELLPTISSDLDISNLPCRTGETSAGSSAVESKFAQARGLQALRAAVAGGSASVEDLRLIFLYGLLLYIDPGTSHLRKAIKSLLGATEKIIQEQQLESGNSSMTDSIAGLVAARFAKRSWDLQAGAAATHDGADRSGGTATAAAAVRTAVSLQRLMEVPAGKRALVAAQEGVILLRFIEVLDASLAVQVVATKGLHGRCVFGQHLGGHSVGTGASKTDSGVPANAALERKGVGSKDDSAADLYAKIDCCSELLKAAACLMPLTREWHANQLSRGGSTLRRMCQSCLLLLSIPSIHRECSTHASAVLVHSAVANWRSSRGWPSDDFCPPVGTAAPAAAPSVPTTAETTATAVELPPPPTPPPSGAKPAPKSTAIATATEATPTTAAGSGVYLSASHHQGGAARTLSLTLAANTINASFFSDGTEKAIAGSGDTDGVTALLAGFMPLPAGSRLAVCRALFHILDPSVLLAVLGSQVPTEGNVMSEEPGRGAGAGGLMFGPILRAILVRSEADSGLSLRFFALQVLEVTMSALVHPAKLISSMAPVLLEHVFAIRQLVPGGDGGVGEGEGRSEPERLVGQVLNQPAASKGKYVALSVLLPRVGAIRMLELCPSLVEQLVWAVGVRGNISGQAVSLLLQFLKAVSEEQSSAPEAVVARAATSPLAERSGTATLVPAASPVAKLGAAASRRSSIAACRSYWVGPAAAALMQEDLWSRGHVAAYLLPEVFKLDPRSVSDLCLELRSRVSFGTGEEETSGTRCFLGNPREAVMEPDVRRLWALMEVARFARKCGSLAGLSVVAVDSTAGLLQLEEVKWAALHADETLRMSALSLLCADLRVTTVPAQAETRLIQEVLPYSLKVFGAQNRQLLLRAMQTLLIRMRETARVCTRGQLGAPRLAGDHKRQKKKHGHRDKGAVQSLSGGMEASDASAEGEGTPAETPSETLQRIRDFTRWLCREVLRSLYPGCPFEREVLGLEMAQLILSELLPSEELVASTESETALAKVASSSLFCWHWVDTLLALLGSSWDRSRALAYSILARFPRPLAGYEGLGGATRLAEQGLRLSGSGRQRESDQGALILRLVFVLYARGLRLRVPLLGTEVAGGGAVGGDVADVNKLGRGGAVASDGVGVAVEDDGGDDTAIFLEGLCGVLSHRLDGMQGSFDAILANKPGKTSDTATAALAVRVTPSLPHGVLLATHHVLLESKLRASGAGRSSSSSSPVTGQGRSRRGAKLRRAGGTAATAGVGGEGGAVQWERRRKAATLLLEQAFRSLRLSLLIVGENGCGDDEDDGNDEGRDICDDTTDGENPEGAVKTSRKPRSGVSVNANGHMGMVSLDTGKQTVCTAPLTGSSGNSVLDCADGAATEDDTHGMSKHGDCGNDSSGGLEWGGGSGQHKTDTAQRSAVESQRAVVGAWLLAKETCRFFSTLVAASPLPLQEEEEATGSPDLSAGASDGGKGADVRGSGSLLAAKDVTAIGETLLKTLLSLKHMGCVASAQAALQTVCEAMLHGGRRNAPLARLPSLWLDQLLGQLAGEKQEFVLRRSTGLAFTFMAILRAEPSICIGPRTIGQFVLRRSTGLAFTFMAILRAEPRSVEPVLLPRCMGHLLAMAKANEAQSKDKESKSKDNTGDDTQVAPKTLVDEGASKGDWKSTVHAMNVLRVVFVDATLADDVGPYVTEATMAAVCGFEHPMWAVRNSSMMLFASIMQRAVGGAKNAAEPAGNPLSDGSKRPHSARAAVAAEAFFQQHPKLHPFLLSELERATNCTPEAGTGSSGEKEGQRAAAAAAAARAEMHPVLYPILLLLARLKAGGETSSLGIGQAECAECAIHIYKAFAQARVEVHLLRTFLAGWDIHKARVYGAARRRPANTRETFCVPSCVSQRGSQVGACPQDAATLTESLVPAVIWCAGNPHFLARLASSRALAALVPPARAHGVVMDLIRRLPKSPADAESTGPDAHNHVHGTLLQVLELLLAVRARSNSGQPAGATTQVREISVDSPDPGSTCSESEAQLPKLSSAVLELSWLADPMQSRCPPIRSTMLQVLEVLSGFETERGRCIPTPGAVQSALHRAEEMNFSLETGPQIRPSGDRRVVPGRSVLASAVVGAVIRRRLTLAFNGCRAAAEPRPGADVRLGKGAAINPAADTREIAGESATGVVASANPGVGGVSARVTTAPGKKKGEEEHETSEVTQARYVAELLSTPDVDVRDAAIKATKKVFGEDSRRRNLVMSPQGSYLIWAGAAKALMEESHPRNVRRLVRLLARVGLHLRGYCLPPAAVDSLWKHLRRLFDGEGGPGEAQAGALEVMGVIIRLDRRQRLVDEIQADEEGGSSFIAVRVEEYASFLERAVGPAQPVVARAAAAASLVSSEILSTPAPTSTTCTAAAAAARPTSTASSAAGNDTKGEARSIPRLGAAAGKTASGQHREQCPDLSSGTFGRLWFVALSLLQDDDERVRSFAARFCSAAVSSNSSPARGAPDVAGGCVDLCAVDLVLAHLASLAKEGGACTAEDLVLNLLRVFDGMLAKCSIRAGPSLGGIGDGAAAGMKGVGVISPSHDDDVDDLAGGDGDADIIFGREERSQFQEPTLFAAVAAPYLCRALEALDGGEDSIPVFPEPVSQGLVDVLGKFAGIFEGLSCLTSLAWEPGVYQGVMCSALIGASLMEYLSSRGCRIESGGRDEAAGIELSGQVRRAKEACEYFESGIGGSKGSHPAVSEVVARTLRTVNSEVAVSLEPQVA</sequence>
<feature type="domain" description="DUF2428" evidence="4">
    <location>
        <begin position="1603"/>
        <end position="1726"/>
    </location>
</feature>
<feature type="region of interest" description="Disordered" evidence="3">
    <location>
        <begin position="1470"/>
        <end position="1490"/>
    </location>
</feature>
<reference evidence="7 8" key="1">
    <citation type="journal article" date="2010" name="Nature">
        <title>The Ectocarpus genome and the independent evolution of multicellularity in brown algae.</title>
        <authorList>
            <person name="Cock J.M."/>
            <person name="Sterck L."/>
            <person name="Rouze P."/>
            <person name="Scornet D."/>
            <person name="Allen A.E."/>
            <person name="Amoutzias G."/>
            <person name="Anthouard V."/>
            <person name="Artiguenave F."/>
            <person name="Aury J.M."/>
            <person name="Badger J.H."/>
            <person name="Beszteri B."/>
            <person name="Billiau K."/>
            <person name="Bonnet E."/>
            <person name="Bothwell J.H."/>
            <person name="Bowler C."/>
            <person name="Boyen C."/>
            <person name="Brownlee C."/>
            <person name="Carrano C.J."/>
            <person name="Charrier B."/>
            <person name="Cho G.Y."/>
            <person name="Coelho S.M."/>
            <person name="Collen J."/>
            <person name="Corre E."/>
            <person name="Da Silva C."/>
            <person name="Delage L."/>
            <person name="Delaroque N."/>
            <person name="Dittami S.M."/>
            <person name="Doulbeau S."/>
            <person name="Elias M."/>
            <person name="Farnham G."/>
            <person name="Gachon C.M."/>
            <person name="Gschloessl B."/>
            <person name="Heesch S."/>
            <person name="Jabbari K."/>
            <person name="Jubin C."/>
            <person name="Kawai H."/>
            <person name="Kimura K."/>
            <person name="Kloareg B."/>
            <person name="Kupper F.C."/>
            <person name="Lang D."/>
            <person name="Le Bail A."/>
            <person name="Leblanc C."/>
            <person name="Lerouge P."/>
            <person name="Lohr M."/>
            <person name="Lopez P.J."/>
            <person name="Martens C."/>
            <person name="Maumus F."/>
            <person name="Michel G."/>
            <person name="Miranda-Saavedra D."/>
            <person name="Morales J."/>
            <person name="Moreau H."/>
            <person name="Motomura T."/>
            <person name="Nagasato C."/>
            <person name="Napoli C.A."/>
            <person name="Nelson D.R."/>
            <person name="Nyvall-Collen P."/>
            <person name="Peters A.F."/>
            <person name="Pommier C."/>
            <person name="Potin P."/>
            <person name="Poulain J."/>
            <person name="Quesneville H."/>
            <person name="Read B."/>
            <person name="Rensing S.A."/>
            <person name="Ritter A."/>
            <person name="Rousvoal S."/>
            <person name="Samanta M."/>
            <person name="Samson G."/>
            <person name="Schroeder D.C."/>
            <person name="Segurens B."/>
            <person name="Strittmatter M."/>
            <person name="Tonon T."/>
            <person name="Tregear J.W."/>
            <person name="Valentin K."/>
            <person name="von Dassow P."/>
            <person name="Yamagishi T."/>
            <person name="Van de Peer Y."/>
            <person name="Wincker P."/>
        </authorList>
    </citation>
    <scope>NUCLEOTIDE SEQUENCE [LARGE SCALE GENOMIC DNA]</scope>
    <source>
        <strain evidence="8">Ec32 / CCAP1310/4</strain>
    </source>
</reference>
<dbReference type="GO" id="GO:0005829">
    <property type="term" value="C:cytosol"/>
    <property type="evidence" value="ECO:0007669"/>
    <property type="project" value="TreeGrafter"/>
</dbReference>
<feature type="domain" description="tRNA (32-2'-O)-methyltransferase regulator THADA-like C-terminal TPR repeats region" evidence="6">
    <location>
        <begin position="1925"/>
        <end position="2003"/>
    </location>
</feature>
<gene>
    <name evidence="7" type="ORF">Esi_0365_0013</name>
</gene>